<reference evidence="1" key="1">
    <citation type="submission" date="2023-05" db="EMBL/GenBank/DDBJ databases">
        <authorList>
            <consortium name="ELIXIR-Norway"/>
        </authorList>
    </citation>
    <scope>NUCLEOTIDE SEQUENCE</scope>
</reference>
<organism evidence="1 2">
    <name type="scientific">Rangifer tarandus platyrhynchus</name>
    <name type="common">Svalbard reindeer</name>
    <dbReference type="NCBI Taxonomy" id="3082113"/>
    <lineage>
        <taxon>Eukaryota</taxon>
        <taxon>Metazoa</taxon>
        <taxon>Chordata</taxon>
        <taxon>Craniata</taxon>
        <taxon>Vertebrata</taxon>
        <taxon>Euteleostomi</taxon>
        <taxon>Mammalia</taxon>
        <taxon>Eutheria</taxon>
        <taxon>Laurasiatheria</taxon>
        <taxon>Artiodactyla</taxon>
        <taxon>Ruminantia</taxon>
        <taxon>Pecora</taxon>
        <taxon>Cervidae</taxon>
        <taxon>Odocoileinae</taxon>
        <taxon>Rangifer</taxon>
    </lineage>
</organism>
<name>A0AC60AAJ1_RANTA</name>
<dbReference type="EMBL" id="OX596093">
    <property type="protein sequence ID" value="CAN0570293.1"/>
    <property type="molecule type" value="Genomic_DNA"/>
</dbReference>
<evidence type="ECO:0000313" key="1">
    <source>
        <dbReference type="EMBL" id="CAN0570293.1"/>
    </source>
</evidence>
<protein>
    <submittedName>
        <fullName evidence="1">Uncharacterized protein</fullName>
    </submittedName>
</protein>
<gene>
    <name evidence="1" type="ORF">MRATA1EN22A_LOCUS28117</name>
</gene>
<sequence>MQGSSSPRGRPGGPVCPLPLSVLLLLGFLLILGNVTYSDQATPEKSNAIKKDSLRPRPTLPPEHWEPYDQPGMKGLFRSVTDHSPRKWRYTWEGIRNAHDCFGPGHDHKHRTKPKRKGPQV</sequence>
<dbReference type="Proteomes" id="UP001162501">
    <property type="component" value="Chromosome 9"/>
</dbReference>
<evidence type="ECO:0000313" key="2">
    <source>
        <dbReference type="Proteomes" id="UP001162501"/>
    </source>
</evidence>
<proteinExistence type="predicted"/>
<reference evidence="1" key="2">
    <citation type="submission" date="2025-03" db="EMBL/GenBank/DDBJ databases">
        <authorList>
            <consortium name="ELIXIR-Norway"/>
            <consortium name="Elixir Norway"/>
        </authorList>
    </citation>
    <scope>NUCLEOTIDE SEQUENCE</scope>
</reference>
<accession>A0AC60AAJ1</accession>